<dbReference type="GO" id="GO:0005525">
    <property type="term" value="F:GTP binding"/>
    <property type="evidence" value="ECO:0007669"/>
    <property type="project" value="UniProtKB-KW"/>
</dbReference>
<comment type="caution">
    <text evidence="5">The sequence shown here is derived from an EMBL/GenBank/DDBJ whole genome shotgun (WGS) entry which is preliminary data.</text>
</comment>
<dbReference type="Proteomes" id="UP000467841">
    <property type="component" value="Unassembled WGS sequence"/>
</dbReference>
<reference evidence="5" key="1">
    <citation type="submission" date="2020-01" db="EMBL/GenBank/DDBJ databases">
        <authorList>
            <person name="Mishra B."/>
        </authorList>
    </citation>
    <scope>NUCLEOTIDE SEQUENCE [LARGE SCALE GENOMIC DNA]</scope>
</reference>
<evidence type="ECO:0000313" key="5">
    <source>
        <dbReference type="EMBL" id="CAA7059280.1"/>
    </source>
</evidence>
<evidence type="ECO:0000256" key="1">
    <source>
        <dbReference type="ARBA" id="ARBA00008535"/>
    </source>
</evidence>
<keyword evidence="2" id="KW-0547">Nucleotide-binding</keyword>
<keyword evidence="3" id="KW-0342">GTP-binding</keyword>
<gene>
    <name evidence="5" type="ORF">MERR_LOCUS46516</name>
</gene>
<dbReference type="AlphaFoldDB" id="A0A6D2LGE9"/>
<dbReference type="OrthoDB" id="8954335at2759"/>
<organism evidence="5 6">
    <name type="scientific">Microthlaspi erraticum</name>
    <dbReference type="NCBI Taxonomy" id="1685480"/>
    <lineage>
        <taxon>Eukaryota</taxon>
        <taxon>Viridiplantae</taxon>
        <taxon>Streptophyta</taxon>
        <taxon>Embryophyta</taxon>
        <taxon>Tracheophyta</taxon>
        <taxon>Spermatophyta</taxon>
        <taxon>Magnoliopsida</taxon>
        <taxon>eudicotyledons</taxon>
        <taxon>Gunneridae</taxon>
        <taxon>Pentapetalae</taxon>
        <taxon>rosids</taxon>
        <taxon>malvids</taxon>
        <taxon>Brassicales</taxon>
        <taxon>Brassicaceae</taxon>
        <taxon>Coluteocarpeae</taxon>
        <taxon>Microthlaspi</taxon>
    </lineage>
</organism>
<proteinExistence type="inferred from homology"/>
<dbReference type="Gene3D" id="3.40.50.300">
    <property type="entry name" value="P-loop containing nucleotide triphosphate hydrolases"/>
    <property type="match status" value="1"/>
</dbReference>
<evidence type="ECO:0000256" key="2">
    <source>
        <dbReference type="ARBA" id="ARBA00022741"/>
    </source>
</evidence>
<evidence type="ECO:0000259" key="4">
    <source>
        <dbReference type="PROSITE" id="PS51720"/>
    </source>
</evidence>
<evidence type="ECO:0000313" key="6">
    <source>
        <dbReference type="Proteomes" id="UP000467841"/>
    </source>
</evidence>
<dbReference type="PANTHER" id="PTHR10903:SF146">
    <property type="entry name" value="AIG1-LIKE PROTEIN_ 48352-49494-RELATED"/>
    <property type="match status" value="1"/>
</dbReference>
<dbReference type="SUPFAM" id="SSF52540">
    <property type="entry name" value="P-loop containing nucleoside triphosphate hydrolases"/>
    <property type="match status" value="1"/>
</dbReference>
<dbReference type="FunFam" id="3.40.50.300:FF:000840">
    <property type="entry name" value="Immune-associated nucleotide-binding protein 9"/>
    <property type="match status" value="1"/>
</dbReference>
<dbReference type="InterPro" id="IPR045058">
    <property type="entry name" value="GIMA/IAN/Toc"/>
</dbReference>
<protein>
    <recommendedName>
        <fullName evidence="4">AIG1-type G domain-containing protein</fullName>
    </recommendedName>
</protein>
<dbReference type="EMBL" id="CACVBM020001762">
    <property type="protein sequence ID" value="CAA7059280.1"/>
    <property type="molecule type" value="Genomic_DNA"/>
</dbReference>
<dbReference type="InterPro" id="IPR027417">
    <property type="entry name" value="P-loop_NTPase"/>
</dbReference>
<dbReference type="Pfam" id="PF04548">
    <property type="entry name" value="AIG1"/>
    <property type="match status" value="1"/>
</dbReference>
<keyword evidence="6" id="KW-1185">Reference proteome</keyword>
<name>A0A6D2LGE9_9BRAS</name>
<comment type="similarity">
    <text evidence="1">Belongs to the TRAFAC class TrmE-Era-EngA-EngB-Septin-like GTPase superfamily. AIG1/Toc34/Toc159-like paraseptin GTPase family. IAN subfamily.</text>
</comment>
<dbReference type="InterPro" id="IPR006703">
    <property type="entry name" value="G_AIG1"/>
</dbReference>
<feature type="domain" description="AIG1-type G" evidence="4">
    <location>
        <begin position="3"/>
        <end position="159"/>
    </location>
</feature>
<sequence length="159" mass="17351">MSEPIKNIVLVGRTGNGKSSTGNTLIGDKLFKTKNQAVGVTMKCQMHRVAVQDGPIINVIDTPGLFDSAVFEDLSKEIINCLTMAEEGIHAVLLVLSVRARVSQEEESTLNTLQCIFDSKILDYFIVVFTGGDDLEEQNETLVDYFGAGCPEYLTVCSL</sequence>
<dbReference type="PROSITE" id="PS51720">
    <property type="entry name" value="G_AIG1"/>
    <property type="match status" value="1"/>
</dbReference>
<accession>A0A6D2LGE9</accession>
<evidence type="ECO:0000256" key="3">
    <source>
        <dbReference type="ARBA" id="ARBA00023134"/>
    </source>
</evidence>
<dbReference type="PANTHER" id="PTHR10903">
    <property type="entry name" value="GTPASE, IMAP FAMILY MEMBER-RELATED"/>
    <property type="match status" value="1"/>
</dbReference>